<dbReference type="Gene3D" id="1.10.560.10">
    <property type="entry name" value="GroEL-like equatorial domain"/>
    <property type="match status" value="1"/>
</dbReference>
<dbReference type="Gene3D" id="3.50.7.10">
    <property type="entry name" value="GroEL"/>
    <property type="match status" value="1"/>
</dbReference>
<dbReference type="GO" id="GO:0005634">
    <property type="term" value="C:nucleus"/>
    <property type="evidence" value="ECO:0007669"/>
    <property type="project" value="TreeGrafter"/>
</dbReference>
<dbReference type="InterPro" id="IPR002423">
    <property type="entry name" value="Cpn60/GroEL/TCP-1"/>
</dbReference>
<dbReference type="EMBL" id="KI913977">
    <property type="protein sequence ID" value="ETV96272.1"/>
    <property type="molecule type" value="Genomic_DNA"/>
</dbReference>
<reference evidence="2" key="1">
    <citation type="submission" date="2013-12" db="EMBL/GenBank/DDBJ databases">
        <title>The Genome Sequence of Aphanomyces invadans NJM9701.</title>
        <authorList>
            <consortium name="The Broad Institute Genomics Platform"/>
            <person name="Russ C."/>
            <person name="Tyler B."/>
            <person name="van West P."/>
            <person name="Dieguez-Uribeondo J."/>
            <person name="Young S.K."/>
            <person name="Zeng Q."/>
            <person name="Gargeya S."/>
            <person name="Fitzgerald M."/>
            <person name="Abouelleil A."/>
            <person name="Alvarado L."/>
            <person name="Chapman S.B."/>
            <person name="Gainer-Dewar J."/>
            <person name="Goldberg J."/>
            <person name="Griggs A."/>
            <person name="Gujja S."/>
            <person name="Hansen M."/>
            <person name="Howarth C."/>
            <person name="Imamovic A."/>
            <person name="Ireland A."/>
            <person name="Larimer J."/>
            <person name="McCowan C."/>
            <person name="Murphy C."/>
            <person name="Pearson M."/>
            <person name="Poon T.W."/>
            <person name="Priest M."/>
            <person name="Roberts A."/>
            <person name="Saif S."/>
            <person name="Shea T."/>
            <person name="Sykes S."/>
            <person name="Wortman J."/>
            <person name="Nusbaum C."/>
            <person name="Birren B."/>
        </authorList>
    </citation>
    <scope>NUCLEOTIDE SEQUENCE [LARGE SCALE GENOMIC DNA]</scope>
    <source>
        <strain evidence="2">NJM9701</strain>
    </source>
</reference>
<dbReference type="GO" id="GO:0005737">
    <property type="term" value="C:cytoplasm"/>
    <property type="evidence" value="ECO:0007669"/>
    <property type="project" value="TreeGrafter"/>
</dbReference>
<sequence length="416" mass="46129">MPTPVPAFDILVSSKDEVVRDMALLAEELWDVASMAHGPTGRCIVIQPNKDCGDACIVTSSAKRIMEHLRLTSSMGTLFAQYVQSHLKQHRDGGLFCIMLASSMLRRVHSALESIPKHRLFSGLRLAQDWALDELHDMQDDLDWSDAEAIAAVVRGIVSPKFVANVSESTVATLMQVFVQHLPWLLEHPTIPPIVRVVASRQRLPGVNDVVMHHTVLIPGRRHVTHLPLRNVKVVLFNVTIRPSPTPTSDIEVTVKVDSETYHSVMAPSTSGLVQEAEMAGWTAVTKRLKSCGVQMVLSQKKIPAFLAARLSDVGIASIERLSIQHIGWPHGPGQIWLPNVLCRCSTSCDWSSYSKRLDGDGIERSGPWNARSRLRPRTLWRDVYCVDVRSGISRKERGTDGTNTTNVDDSNGCHR</sequence>
<dbReference type="GO" id="GO:0006457">
    <property type="term" value="P:protein folding"/>
    <property type="evidence" value="ECO:0007669"/>
    <property type="project" value="InterPro"/>
</dbReference>
<dbReference type="Pfam" id="PF00118">
    <property type="entry name" value="Cpn60_TCP1"/>
    <property type="match status" value="1"/>
</dbReference>
<protein>
    <submittedName>
        <fullName evidence="2">Uncharacterized protein</fullName>
    </submittedName>
</protein>
<dbReference type="GeneID" id="20087495"/>
<dbReference type="GO" id="GO:0032502">
    <property type="term" value="P:developmental process"/>
    <property type="evidence" value="ECO:0007669"/>
    <property type="project" value="TreeGrafter"/>
</dbReference>
<organism evidence="2">
    <name type="scientific">Aphanomyces invadans</name>
    <dbReference type="NCBI Taxonomy" id="157072"/>
    <lineage>
        <taxon>Eukaryota</taxon>
        <taxon>Sar</taxon>
        <taxon>Stramenopiles</taxon>
        <taxon>Oomycota</taxon>
        <taxon>Saprolegniomycetes</taxon>
        <taxon>Saprolegniales</taxon>
        <taxon>Verrucalvaceae</taxon>
        <taxon>Aphanomyces</taxon>
    </lineage>
</organism>
<accession>A0A024TSE3</accession>
<dbReference type="VEuPathDB" id="FungiDB:H310_10445"/>
<dbReference type="InterPro" id="IPR027409">
    <property type="entry name" value="GroEL-like_apical_dom_sf"/>
</dbReference>
<dbReference type="SUPFAM" id="SSF48592">
    <property type="entry name" value="GroEL equatorial domain-like"/>
    <property type="match status" value="1"/>
</dbReference>
<dbReference type="PANTHER" id="PTHR46787:SF1">
    <property type="entry name" value="MOLECULAR CHAPERONE MKKS"/>
    <property type="match status" value="1"/>
</dbReference>
<gene>
    <name evidence="2" type="ORF">H310_10445</name>
</gene>
<dbReference type="OrthoDB" id="528704at2759"/>
<dbReference type="RefSeq" id="XP_008875064.1">
    <property type="nucleotide sequence ID" value="XM_008876842.1"/>
</dbReference>
<evidence type="ECO:0000256" key="1">
    <source>
        <dbReference type="SAM" id="MobiDB-lite"/>
    </source>
</evidence>
<name>A0A024TSE3_9STRA</name>
<dbReference type="PANTHER" id="PTHR46787">
    <property type="entry name" value="SYNDROMES PUTATIVE CHAPERONIN-RELATED"/>
    <property type="match status" value="1"/>
</dbReference>
<dbReference type="GO" id="GO:0051082">
    <property type="term" value="F:unfolded protein binding"/>
    <property type="evidence" value="ECO:0007669"/>
    <property type="project" value="InterPro"/>
</dbReference>
<proteinExistence type="predicted"/>
<dbReference type="GO" id="GO:0051131">
    <property type="term" value="P:chaperone-mediated protein complex assembly"/>
    <property type="evidence" value="ECO:0007669"/>
    <property type="project" value="TreeGrafter"/>
</dbReference>
<dbReference type="InterPro" id="IPR027413">
    <property type="entry name" value="GROEL-like_equatorial_sf"/>
</dbReference>
<dbReference type="InterPro" id="IPR027410">
    <property type="entry name" value="TCP-1-like_intermed_sf"/>
</dbReference>
<feature type="region of interest" description="Disordered" evidence="1">
    <location>
        <begin position="396"/>
        <end position="416"/>
    </location>
</feature>
<dbReference type="AlphaFoldDB" id="A0A024TSE3"/>
<dbReference type="Gene3D" id="3.30.260.10">
    <property type="entry name" value="TCP-1-like chaperonin intermediate domain"/>
    <property type="match status" value="1"/>
</dbReference>
<dbReference type="GO" id="GO:0005524">
    <property type="term" value="F:ATP binding"/>
    <property type="evidence" value="ECO:0007669"/>
    <property type="project" value="InterPro"/>
</dbReference>
<dbReference type="GO" id="GO:0060271">
    <property type="term" value="P:cilium assembly"/>
    <property type="evidence" value="ECO:0007669"/>
    <property type="project" value="InterPro"/>
</dbReference>
<feature type="compositionally biased region" description="Low complexity" evidence="1">
    <location>
        <begin position="401"/>
        <end position="416"/>
    </location>
</feature>
<dbReference type="InterPro" id="IPR028790">
    <property type="entry name" value="MKKS"/>
</dbReference>
<evidence type="ECO:0000313" key="2">
    <source>
        <dbReference type="EMBL" id="ETV96272.1"/>
    </source>
</evidence>